<evidence type="ECO:0000313" key="4">
    <source>
        <dbReference type="Proteomes" id="UP001265550"/>
    </source>
</evidence>
<feature type="region of interest" description="Disordered" evidence="1">
    <location>
        <begin position="1"/>
        <end position="22"/>
    </location>
</feature>
<dbReference type="SUPFAM" id="SSF55298">
    <property type="entry name" value="YjgF-like"/>
    <property type="match status" value="1"/>
</dbReference>
<comment type="caution">
    <text evidence="3">The sequence shown here is derived from an EMBL/GenBank/DDBJ whole genome shotgun (WGS) entry which is preliminary data.</text>
</comment>
<dbReference type="Pfam" id="PF21168">
    <property type="entry name" value="FkbO_Hyg5-like_N"/>
    <property type="match status" value="1"/>
</dbReference>
<protein>
    <submittedName>
        <fullName evidence="3">Enamine deaminase RidA (YjgF/YER057c/UK114 family)</fullName>
    </submittedName>
</protein>
<feature type="domain" description="Chorismatase FkbO/Hyg5-like N-terminal" evidence="2">
    <location>
        <begin position="57"/>
        <end position="186"/>
    </location>
</feature>
<evidence type="ECO:0000259" key="2">
    <source>
        <dbReference type="Pfam" id="PF21168"/>
    </source>
</evidence>
<sequence length="336" mass="36848">MSLQHTLAVQTGVPPKARGNELGGVALGDTKDLAAAAWPRQHLRTRLLDTAGPLLQECWLAEGPLAQGHSEGIHWRRGDGMLYGVIELHETDTPTTRDDSPLRATSRLAYERLFRLLREQGTPHLWRVWNYMGRINDASHGLERYRQFNLGRYDAFVQAQRDTGGQVPAACALGLQEGPLSIAFLAGTTPLVPLENPRQVSAWRYPSQYGPQAPTFSRAALAHPRGQEALFISGTASIVGHETVHPGDVAAQCRETVRNLECLVQEANRVARSRPFSLAGLSHRAYVRHADDAVTVRHTLEPLLGGAPLVCVQADVCRSDLLVEIECHAIHSTEPA</sequence>
<name>A0ABU1V8H1_9BURK</name>
<dbReference type="InterPro" id="IPR035959">
    <property type="entry name" value="RutC-like_sf"/>
</dbReference>
<organism evidence="3 4">
    <name type="scientific">Hydrogenophaga laconesensis</name>
    <dbReference type="NCBI Taxonomy" id="1805971"/>
    <lineage>
        <taxon>Bacteria</taxon>
        <taxon>Pseudomonadati</taxon>
        <taxon>Pseudomonadota</taxon>
        <taxon>Betaproteobacteria</taxon>
        <taxon>Burkholderiales</taxon>
        <taxon>Comamonadaceae</taxon>
        <taxon>Hydrogenophaga</taxon>
    </lineage>
</organism>
<dbReference type="EMBL" id="JAVDWE010000002">
    <property type="protein sequence ID" value="MDR7093523.1"/>
    <property type="molecule type" value="Genomic_DNA"/>
</dbReference>
<dbReference type="Gene3D" id="3.30.1330.40">
    <property type="entry name" value="RutC-like"/>
    <property type="match status" value="1"/>
</dbReference>
<keyword evidence="4" id="KW-1185">Reference proteome</keyword>
<dbReference type="Proteomes" id="UP001265550">
    <property type="component" value="Unassembled WGS sequence"/>
</dbReference>
<accession>A0ABU1V8H1</accession>
<dbReference type="RefSeq" id="WP_204732620.1">
    <property type="nucleotide sequence ID" value="NZ_JAVDWE010000002.1"/>
</dbReference>
<gene>
    <name evidence="3" type="ORF">J2X09_001255</name>
</gene>
<evidence type="ECO:0000313" key="3">
    <source>
        <dbReference type="EMBL" id="MDR7093523.1"/>
    </source>
</evidence>
<evidence type="ECO:0000256" key="1">
    <source>
        <dbReference type="SAM" id="MobiDB-lite"/>
    </source>
</evidence>
<dbReference type="CDD" id="cd06153">
    <property type="entry name" value="YjgF_YER057c_UK114_like_5"/>
    <property type="match status" value="1"/>
</dbReference>
<reference evidence="3 4" key="1">
    <citation type="submission" date="2023-07" db="EMBL/GenBank/DDBJ databases">
        <title>Sorghum-associated microbial communities from plants grown in Nebraska, USA.</title>
        <authorList>
            <person name="Schachtman D."/>
        </authorList>
    </citation>
    <scope>NUCLEOTIDE SEQUENCE [LARGE SCALE GENOMIC DNA]</scope>
    <source>
        <strain evidence="3 4">BE240</strain>
    </source>
</reference>
<proteinExistence type="predicted"/>
<dbReference type="InterPro" id="IPR049368">
    <property type="entry name" value="FkbO_Hyg5-like_N"/>
</dbReference>